<proteinExistence type="predicted"/>
<dbReference type="PANTHER" id="PTHR37540">
    <property type="entry name" value="TRANSCRIPTION FACTOR (ACR-2), PUTATIVE-RELATED-RELATED"/>
    <property type="match status" value="1"/>
</dbReference>
<dbReference type="PANTHER" id="PTHR37540:SF5">
    <property type="entry name" value="TRANSCRIPTION FACTOR DOMAIN-CONTAINING PROTEIN"/>
    <property type="match status" value="1"/>
</dbReference>
<dbReference type="OrthoDB" id="4159781at2759"/>
<comment type="caution">
    <text evidence="2">The sequence shown here is derived from an EMBL/GenBank/DDBJ whole genome shotgun (WGS) entry which is preliminary data.</text>
</comment>
<dbReference type="Proteomes" id="UP000622797">
    <property type="component" value="Unassembled WGS sequence"/>
</dbReference>
<organism evidence="2 3">
    <name type="scientific">Fusarium sarcochroum</name>
    <dbReference type="NCBI Taxonomy" id="1208366"/>
    <lineage>
        <taxon>Eukaryota</taxon>
        <taxon>Fungi</taxon>
        <taxon>Dikarya</taxon>
        <taxon>Ascomycota</taxon>
        <taxon>Pezizomycotina</taxon>
        <taxon>Sordariomycetes</taxon>
        <taxon>Hypocreomycetidae</taxon>
        <taxon>Hypocreales</taxon>
        <taxon>Nectriaceae</taxon>
        <taxon>Fusarium</taxon>
        <taxon>Fusarium lateritium species complex</taxon>
    </lineage>
</organism>
<protein>
    <submittedName>
        <fullName evidence="2">Uncharacterized protein</fullName>
    </submittedName>
</protein>
<accession>A0A8H4WZP2</accession>
<keyword evidence="3" id="KW-1185">Reference proteome</keyword>
<reference evidence="2" key="1">
    <citation type="journal article" date="2020" name="BMC Genomics">
        <title>Correction to: Identification and distribution of gene clusters required for synthesis of sphingolipid metabolism inhibitors in diverse species of the filamentous fungus Fusarium.</title>
        <authorList>
            <person name="Kim H.S."/>
            <person name="Lohmar J.M."/>
            <person name="Busman M."/>
            <person name="Brown D.W."/>
            <person name="Naumann T.A."/>
            <person name="Divon H.H."/>
            <person name="Lysoe E."/>
            <person name="Uhlig S."/>
            <person name="Proctor R.H."/>
        </authorList>
    </citation>
    <scope>NUCLEOTIDE SEQUENCE</scope>
    <source>
        <strain evidence="2">NRRL 20472</strain>
    </source>
</reference>
<sequence length="489" mass="54460">MVNEPSEKRGFLFLHTNAYNATSRHSRSKSLDSRVRHHLMVDIGKSRRKPPKDPQFVTSVWSLAEGSETQSSTRSGEGSSSRDDGHSQASTKGLVAPDPTESYTSRYAMPPILYTLSVFEKEWGEDWFSAYGFTLILAAGKNAMASARQLRSLALDRSLITIQCVESRIASSNIGIATSDDVINAVLALVCYNFTSLDFDQAMTHVKGMGMVIAARGGISTLDVNQDLMLMISWVDITAALLHDTKPLFPLYVQMAGASVFHCSGLDTLPAPLLSVIDDENSQDMRFTSVMSCMGDLNALAILLQVELATRGDAIWDDEEQISFLINPVTHQLLDQQPVRSSGPTTRCELLSEALRLGAIIWIIRVKQKCHSYPGAARTRISTLLEILSSNLNMEDVWNTSPDIQTVRFWLLVLCSISEPSDQDCAISMRLIASDMKKRRLISWDDIMSDIRQMPWIDVYELQCAELGQRLMEDYLRTSISATLSVRHH</sequence>
<feature type="compositionally biased region" description="Low complexity" evidence="1">
    <location>
        <begin position="66"/>
        <end position="79"/>
    </location>
</feature>
<evidence type="ECO:0000313" key="2">
    <source>
        <dbReference type="EMBL" id="KAF4955651.1"/>
    </source>
</evidence>
<gene>
    <name evidence="2" type="ORF">FSARC_11799</name>
</gene>
<dbReference type="EMBL" id="JABEXW010000772">
    <property type="protein sequence ID" value="KAF4955651.1"/>
    <property type="molecule type" value="Genomic_DNA"/>
</dbReference>
<evidence type="ECO:0000256" key="1">
    <source>
        <dbReference type="SAM" id="MobiDB-lite"/>
    </source>
</evidence>
<name>A0A8H4WZP2_9HYPO</name>
<evidence type="ECO:0000313" key="3">
    <source>
        <dbReference type="Proteomes" id="UP000622797"/>
    </source>
</evidence>
<reference evidence="2" key="2">
    <citation type="submission" date="2020-05" db="EMBL/GenBank/DDBJ databases">
        <authorList>
            <person name="Kim H.-S."/>
            <person name="Proctor R.H."/>
            <person name="Brown D.W."/>
        </authorList>
    </citation>
    <scope>NUCLEOTIDE SEQUENCE</scope>
    <source>
        <strain evidence="2">NRRL 20472</strain>
    </source>
</reference>
<feature type="region of interest" description="Disordered" evidence="1">
    <location>
        <begin position="65"/>
        <end position="100"/>
    </location>
</feature>
<dbReference type="AlphaFoldDB" id="A0A8H4WZP2"/>